<evidence type="ECO:0000313" key="2">
    <source>
        <dbReference type="Proteomes" id="UP000324222"/>
    </source>
</evidence>
<dbReference type="Proteomes" id="UP000324222">
    <property type="component" value="Unassembled WGS sequence"/>
</dbReference>
<proteinExistence type="predicted"/>
<comment type="caution">
    <text evidence="1">The sequence shown here is derived from an EMBL/GenBank/DDBJ whole genome shotgun (WGS) entry which is preliminary data.</text>
</comment>
<protein>
    <submittedName>
        <fullName evidence="1">Uncharacterized protein</fullName>
    </submittedName>
</protein>
<gene>
    <name evidence="1" type="ORF">E2C01_066814</name>
</gene>
<keyword evidence="2" id="KW-1185">Reference proteome</keyword>
<accession>A0A5B7HRZ2</accession>
<sequence length="64" mass="7125">MFRCYCLSLRLEWLVDLQQGGTQRPLPGELPGEDIGEHLSAEVTKRTLSLNLLGTGCGCKLFFL</sequence>
<evidence type="ECO:0000313" key="1">
    <source>
        <dbReference type="EMBL" id="MPC72505.1"/>
    </source>
</evidence>
<dbReference type="AlphaFoldDB" id="A0A5B7HRZ2"/>
<reference evidence="1 2" key="1">
    <citation type="submission" date="2019-05" db="EMBL/GenBank/DDBJ databases">
        <title>Another draft genome of Portunus trituberculatus and its Hox gene families provides insights of decapod evolution.</title>
        <authorList>
            <person name="Jeong J.-H."/>
            <person name="Song I."/>
            <person name="Kim S."/>
            <person name="Choi T."/>
            <person name="Kim D."/>
            <person name="Ryu S."/>
            <person name="Kim W."/>
        </authorList>
    </citation>
    <scope>NUCLEOTIDE SEQUENCE [LARGE SCALE GENOMIC DNA]</scope>
    <source>
        <tissue evidence="1">Muscle</tissue>
    </source>
</reference>
<name>A0A5B7HRZ2_PORTR</name>
<organism evidence="1 2">
    <name type="scientific">Portunus trituberculatus</name>
    <name type="common">Swimming crab</name>
    <name type="synonym">Neptunus trituberculatus</name>
    <dbReference type="NCBI Taxonomy" id="210409"/>
    <lineage>
        <taxon>Eukaryota</taxon>
        <taxon>Metazoa</taxon>
        <taxon>Ecdysozoa</taxon>
        <taxon>Arthropoda</taxon>
        <taxon>Crustacea</taxon>
        <taxon>Multicrustacea</taxon>
        <taxon>Malacostraca</taxon>
        <taxon>Eumalacostraca</taxon>
        <taxon>Eucarida</taxon>
        <taxon>Decapoda</taxon>
        <taxon>Pleocyemata</taxon>
        <taxon>Brachyura</taxon>
        <taxon>Eubrachyura</taxon>
        <taxon>Portunoidea</taxon>
        <taxon>Portunidae</taxon>
        <taxon>Portuninae</taxon>
        <taxon>Portunus</taxon>
    </lineage>
</organism>
<dbReference type="EMBL" id="VSRR010034854">
    <property type="protein sequence ID" value="MPC72505.1"/>
    <property type="molecule type" value="Genomic_DNA"/>
</dbReference>